<accession>A0A0E9X955</accession>
<reference evidence="1" key="2">
    <citation type="journal article" date="2015" name="Fish Shellfish Immunol.">
        <title>Early steps in the European eel (Anguilla anguilla)-Vibrio vulnificus interaction in the gills: Role of the RtxA13 toxin.</title>
        <authorList>
            <person name="Callol A."/>
            <person name="Pajuelo D."/>
            <person name="Ebbesson L."/>
            <person name="Teles M."/>
            <person name="MacKenzie S."/>
            <person name="Amaro C."/>
        </authorList>
    </citation>
    <scope>NUCLEOTIDE SEQUENCE</scope>
</reference>
<name>A0A0E9X955_ANGAN</name>
<proteinExistence type="predicted"/>
<dbReference type="EMBL" id="GBXM01009320">
    <property type="protein sequence ID" value="JAH99257.1"/>
    <property type="molecule type" value="Transcribed_RNA"/>
</dbReference>
<organism evidence="1">
    <name type="scientific">Anguilla anguilla</name>
    <name type="common">European freshwater eel</name>
    <name type="synonym">Muraena anguilla</name>
    <dbReference type="NCBI Taxonomy" id="7936"/>
    <lineage>
        <taxon>Eukaryota</taxon>
        <taxon>Metazoa</taxon>
        <taxon>Chordata</taxon>
        <taxon>Craniata</taxon>
        <taxon>Vertebrata</taxon>
        <taxon>Euteleostomi</taxon>
        <taxon>Actinopterygii</taxon>
        <taxon>Neopterygii</taxon>
        <taxon>Teleostei</taxon>
        <taxon>Anguilliformes</taxon>
        <taxon>Anguillidae</taxon>
        <taxon>Anguilla</taxon>
    </lineage>
</organism>
<protein>
    <submittedName>
        <fullName evidence="1">Uncharacterized protein</fullName>
    </submittedName>
</protein>
<reference evidence="1" key="1">
    <citation type="submission" date="2014-11" db="EMBL/GenBank/DDBJ databases">
        <authorList>
            <person name="Amaro Gonzalez C."/>
        </authorList>
    </citation>
    <scope>NUCLEOTIDE SEQUENCE</scope>
</reference>
<dbReference type="AlphaFoldDB" id="A0A0E9X955"/>
<sequence length="19" mass="2140">MLLFSSDCGPFPFLSFPFS</sequence>
<evidence type="ECO:0000313" key="1">
    <source>
        <dbReference type="EMBL" id="JAH99257.1"/>
    </source>
</evidence>